<dbReference type="EMBL" id="JBHMDO010000031">
    <property type="protein sequence ID" value="MFB9327945.1"/>
    <property type="molecule type" value="Genomic_DNA"/>
</dbReference>
<proteinExistence type="predicted"/>
<feature type="transmembrane region" description="Helical" evidence="6">
    <location>
        <begin position="99"/>
        <end position="120"/>
    </location>
</feature>
<keyword evidence="3 6" id="KW-0812">Transmembrane</keyword>
<evidence type="ECO:0000256" key="5">
    <source>
        <dbReference type="ARBA" id="ARBA00023136"/>
    </source>
</evidence>
<keyword evidence="2" id="KW-1003">Cell membrane</keyword>
<accession>A0ABV5KST6</accession>
<dbReference type="InterPro" id="IPR001123">
    <property type="entry name" value="LeuE-type"/>
</dbReference>
<name>A0ABV5KST6_9BACL</name>
<keyword evidence="4 6" id="KW-1133">Transmembrane helix</keyword>
<feature type="transmembrane region" description="Helical" evidence="6">
    <location>
        <begin position="12"/>
        <end position="29"/>
    </location>
</feature>
<keyword evidence="5 6" id="KW-0472">Membrane</keyword>
<evidence type="ECO:0000313" key="7">
    <source>
        <dbReference type="EMBL" id="MFB9327945.1"/>
    </source>
</evidence>
<evidence type="ECO:0000256" key="3">
    <source>
        <dbReference type="ARBA" id="ARBA00022692"/>
    </source>
</evidence>
<sequence length="160" mass="17330">MVSGLGAATVDALYGFIAVFGLTLTSKFLMDRMGWLQLLSGAIFLLLGLVKLGMFRAIRRGNSTLFIPYLSVVLLTLSQSMAISSLSSVRAPHNELSSLLLVIGVFIGSLLWWMLLSTIADYFRSHVSLLALRWANRISGALLIVFGIAAIAFSMSGLIM</sequence>
<feature type="transmembrane region" description="Helical" evidence="6">
    <location>
        <begin position="66"/>
        <end position="87"/>
    </location>
</feature>
<dbReference type="Proteomes" id="UP001589747">
    <property type="component" value="Unassembled WGS sequence"/>
</dbReference>
<keyword evidence="8" id="KW-1185">Reference proteome</keyword>
<organism evidence="7 8">
    <name type="scientific">Paenibacillus aurantiacus</name>
    <dbReference type="NCBI Taxonomy" id="1936118"/>
    <lineage>
        <taxon>Bacteria</taxon>
        <taxon>Bacillati</taxon>
        <taxon>Bacillota</taxon>
        <taxon>Bacilli</taxon>
        <taxon>Bacillales</taxon>
        <taxon>Paenibacillaceae</taxon>
        <taxon>Paenibacillus</taxon>
    </lineage>
</organism>
<evidence type="ECO:0000256" key="2">
    <source>
        <dbReference type="ARBA" id="ARBA00022475"/>
    </source>
</evidence>
<comment type="caution">
    <text evidence="7">The sequence shown here is derived from an EMBL/GenBank/DDBJ whole genome shotgun (WGS) entry which is preliminary data.</text>
</comment>
<evidence type="ECO:0000313" key="8">
    <source>
        <dbReference type="Proteomes" id="UP001589747"/>
    </source>
</evidence>
<protein>
    <submittedName>
        <fullName evidence="7">LysE family transporter</fullName>
    </submittedName>
</protein>
<feature type="transmembrane region" description="Helical" evidence="6">
    <location>
        <begin position="35"/>
        <end position="54"/>
    </location>
</feature>
<feature type="transmembrane region" description="Helical" evidence="6">
    <location>
        <begin position="141"/>
        <end position="159"/>
    </location>
</feature>
<gene>
    <name evidence="7" type="ORF">ACFFSY_18625</name>
</gene>
<reference evidence="7 8" key="1">
    <citation type="submission" date="2024-09" db="EMBL/GenBank/DDBJ databases">
        <authorList>
            <person name="Sun Q."/>
            <person name="Mori K."/>
        </authorList>
    </citation>
    <scope>NUCLEOTIDE SEQUENCE [LARGE SCALE GENOMIC DNA]</scope>
    <source>
        <strain evidence="7 8">TISTR 2452</strain>
    </source>
</reference>
<evidence type="ECO:0000256" key="1">
    <source>
        <dbReference type="ARBA" id="ARBA00004651"/>
    </source>
</evidence>
<evidence type="ECO:0000256" key="6">
    <source>
        <dbReference type="SAM" id="Phobius"/>
    </source>
</evidence>
<comment type="subcellular location">
    <subcellularLocation>
        <location evidence="1">Cell membrane</location>
        <topology evidence="1">Multi-pass membrane protein</topology>
    </subcellularLocation>
</comment>
<dbReference type="Pfam" id="PF01810">
    <property type="entry name" value="LysE"/>
    <property type="match status" value="1"/>
</dbReference>
<evidence type="ECO:0000256" key="4">
    <source>
        <dbReference type="ARBA" id="ARBA00022989"/>
    </source>
</evidence>
<dbReference type="RefSeq" id="WP_377496863.1">
    <property type="nucleotide sequence ID" value="NZ_JBHMDO010000031.1"/>
</dbReference>